<keyword evidence="3" id="KW-1185">Reference proteome</keyword>
<evidence type="ECO:0000313" key="2">
    <source>
        <dbReference type="EMBL" id="KAJ3501418.1"/>
    </source>
</evidence>
<dbReference type="AlphaFoldDB" id="A0A9W8JSW8"/>
<comment type="caution">
    <text evidence="2">The sequence shown here is derived from an EMBL/GenBank/DDBJ whole genome shotgun (WGS) entry which is preliminary data.</text>
</comment>
<protein>
    <submittedName>
        <fullName evidence="2">Uncharacterized protein</fullName>
    </submittedName>
</protein>
<feature type="region of interest" description="Disordered" evidence="1">
    <location>
        <begin position="1"/>
        <end position="20"/>
    </location>
</feature>
<dbReference type="EMBL" id="JANKHO010001439">
    <property type="protein sequence ID" value="KAJ3501418.1"/>
    <property type="molecule type" value="Genomic_DNA"/>
</dbReference>
<dbReference type="Proteomes" id="UP001148786">
    <property type="component" value="Unassembled WGS sequence"/>
</dbReference>
<evidence type="ECO:0000313" key="3">
    <source>
        <dbReference type="Proteomes" id="UP001148786"/>
    </source>
</evidence>
<name>A0A9W8JSW8_9AGAR</name>
<proteinExistence type="predicted"/>
<dbReference type="OrthoDB" id="10343978at2759"/>
<gene>
    <name evidence="2" type="ORF">NLJ89_g9348</name>
</gene>
<accession>A0A9W8JSW8</accession>
<sequence length="294" mass="32899">MRRSPKNVHPESLKQSRTRLKTAASAQTVKGSDWRCPDHAFFHADAVKDAKTRADYQLNGIPTTTVEVGVTQSPEALALNSASWPLGSGLQTKTCISIKIVLQGKGVARSLKELYITQWVGGFLRWAEDDEQLDDLKGKMLILRGEELVAATPFDKTSRYLAVDTAMDEETGKTRTRYIHAVPAKGVDKLQLYPPGQDTHTDTINFAKHWFIRDALEQDSMEETFFSIIPEEIIAIVQKNIELDNAKERPNDTLGADQKRAADLSEAVRKRTLDAFKASVELQGLPVLKKRKLR</sequence>
<organism evidence="2 3">
    <name type="scientific">Agrocybe chaxingu</name>
    <dbReference type="NCBI Taxonomy" id="84603"/>
    <lineage>
        <taxon>Eukaryota</taxon>
        <taxon>Fungi</taxon>
        <taxon>Dikarya</taxon>
        <taxon>Basidiomycota</taxon>
        <taxon>Agaricomycotina</taxon>
        <taxon>Agaricomycetes</taxon>
        <taxon>Agaricomycetidae</taxon>
        <taxon>Agaricales</taxon>
        <taxon>Agaricineae</taxon>
        <taxon>Strophariaceae</taxon>
        <taxon>Agrocybe</taxon>
    </lineage>
</organism>
<reference evidence="2" key="1">
    <citation type="submission" date="2022-07" db="EMBL/GenBank/DDBJ databases">
        <title>Genome Sequence of Agrocybe chaxingu.</title>
        <authorList>
            <person name="Buettner E."/>
        </authorList>
    </citation>
    <scope>NUCLEOTIDE SEQUENCE</scope>
    <source>
        <strain evidence="2">MP-N11</strain>
    </source>
</reference>
<evidence type="ECO:0000256" key="1">
    <source>
        <dbReference type="SAM" id="MobiDB-lite"/>
    </source>
</evidence>